<dbReference type="Pfam" id="PF05199">
    <property type="entry name" value="GMC_oxred_C"/>
    <property type="match status" value="1"/>
</dbReference>
<name>A0A409VL30_9AGAR</name>
<evidence type="ECO:0000256" key="5">
    <source>
        <dbReference type="ARBA" id="ARBA00013177"/>
    </source>
</evidence>
<gene>
    <name evidence="18" type="ORF">CVT26_010015</name>
</gene>
<protein>
    <recommendedName>
        <fullName evidence="5">pyranose dehydrogenase (acceptor)</fullName>
        <ecNumber evidence="5">1.1.99.29</ecNumber>
    </recommendedName>
</protein>
<dbReference type="Gene3D" id="3.30.560.10">
    <property type="entry name" value="Glucose Oxidase, domain 3"/>
    <property type="match status" value="1"/>
</dbReference>
<evidence type="ECO:0000256" key="14">
    <source>
        <dbReference type="ARBA" id="ARBA00034059"/>
    </source>
</evidence>
<evidence type="ECO:0000256" key="8">
    <source>
        <dbReference type="ARBA" id="ARBA00022827"/>
    </source>
</evidence>
<comment type="similarity">
    <text evidence="3">Belongs to the GMC oxidoreductase family.</text>
</comment>
<reference evidence="18 19" key="1">
    <citation type="journal article" date="2018" name="Evol. Lett.">
        <title>Horizontal gene cluster transfer increased hallucinogenic mushroom diversity.</title>
        <authorList>
            <person name="Reynolds H.T."/>
            <person name="Vijayakumar V."/>
            <person name="Gluck-Thaler E."/>
            <person name="Korotkin H.B."/>
            <person name="Matheny P.B."/>
            <person name="Slot J.C."/>
        </authorList>
    </citation>
    <scope>NUCLEOTIDE SEQUENCE [LARGE SCALE GENOMIC DNA]</scope>
    <source>
        <strain evidence="18 19">SRW20</strain>
    </source>
</reference>
<dbReference type="Pfam" id="PF00732">
    <property type="entry name" value="GMC_oxred_N"/>
    <property type="match status" value="1"/>
</dbReference>
<sequence>MYQLRLTLVALVYKAANNFYGYQNPLLLQGLEGGKVGMLSSTLLSSVLAPLFFVPSLAITLTQPTQLKQLTYDYVIVGAGNAGLVLASRLTENPKVSVLVLEAGVSDQGVIAAQAPFLGPTLTPSKKFCAVHSTVSAQRYFPDTLYDWNYTVVPQEGLNRRTFAYPRGRLLGGCSSANYLFHQYGTDEDWDRLSANSGDPDWRWSNMKKYIQKHEKFVPPVDGHNTAGQFIPSLHGFNGVASVSLPGNNQTIDSRVLATTKQLKEFPYNQDMSGGDHSLLGIGFLQSSAGGGVRSSSSTSYLARANDRPNLTVVINAYVTKLVQTGTTHSGLKSFRSVQFTSSPGTGPTPAGTSIHFIALGPMTATARKEVILSAGSIGTPQILQLSGIGDSKFLKRLNIIPVVDNPSVGDNLSDHTLLPNLFSVQGTQSFDGVLRDQNAVNAAVEQWVQNKTGMLANNVVNNFGFARIPSSASIFKTTRDPAPGPKSPHWEIITSVRQNFYFNPGIPSPSSGSFMTIVAVLISPTSRGTVKLRSSNPFDRPLIDPRYLTTDFDVFTMREAVKAILRFTKAPAWSDYVIGPFGDTFAKAKSDAQIDAYVRGLTTTIFHPVGTASMSSPKSKSGVVNPDLTVKGTDGLRIVDASVFPFVPSAHTQGPVYLLAERASDIIKAAN</sequence>
<dbReference type="InParanoid" id="A0A409VL30"/>
<comment type="catalytic activity">
    <reaction evidence="14">
        <text>a pyranoside + acceptor = a pyranosid-3,4-diulose + reduced acceptor.</text>
        <dbReference type="EC" id="1.1.99.29"/>
    </reaction>
</comment>
<dbReference type="PROSITE" id="PS00624">
    <property type="entry name" value="GMC_OXRED_2"/>
    <property type="match status" value="1"/>
</dbReference>
<dbReference type="InterPro" id="IPR000172">
    <property type="entry name" value="GMC_OxRdtase_N"/>
</dbReference>
<comment type="catalytic activity">
    <reaction evidence="13">
        <text>a pyranoside + acceptor = a pyranosid-3-ulose + reduced acceptor.</text>
        <dbReference type="EC" id="1.1.99.29"/>
    </reaction>
</comment>
<comment type="subunit">
    <text evidence="4">Monomer.</text>
</comment>
<comment type="catalytic activity">
    <reaction evidence="11">
        <text>pyranose + acceptor = pyranos-2,3-diulose + reduced acceptor.</text>
        <dbReference type="EC" id="1.1.99.29"/>
    </reaction>
</comment>
<evidence type="ECO:0000256" key="13">
    <source>
        <dbReference type="ARBA" id="ARBA00034050"/>
    </source>
</evidence>
<feature type="active site" description="Proton acceptor" evidence="15">
    <location>
        <position position="652"/>
    </location>
</feature>
<dbReference type="GO" id="GO:0050660">
    <property type="term" value="F:flavin adenine dinucleotide binding"/>
    <property type="evidence" value="ECO:0007669"/>
    <property type="project" value="InterPro"/>
</dbReference>
<dbReference type="GO" id="GO:0033718">
    <property type="term" value="F:pyranose dehydrogenase (acceptor) activity"/>
    <property type="evidence" value="ECO:0007669"/>
    <property type="project" value="UniProtKB-EC"/>
</dbReference>
<dbReference type="AlphaFoldDB" id="A0A409VL30"/>
<dbReference type="PIRSF" id="PIRSF000137">
    <property type="entry name" value="Alcohol_oxidase"/>
    <property type="match status" value="1"/>
</dbReference>
<keyword evidence="8 16" id="KW-0274">FAD</keyword>
<dbReference type="OrthoDB" id="269227at2759"/>
<dbReference type="EMBL" id="NHYE01005618">
    <property type="protein sequence ID" value="PPQ66926.1"/>
    <property type="molecule type" value="Genomic_DNA"/>
</dbReference>
<keyword evidence="19" id="KW-1185">Reference proteome</keyword>
<dbReference type="InterPro" id="IPR012132">
    <property type="entry name" value="GMC_OxRdtase"/>
</dbReference>
<evidence type="ECO:0000313" key="19">
    <source>
        <dbReference type="Proteomes" id="UP000284706"/>
    </source>
</evidence>
<evidence type="ECO:0000313" key="18">
    <source>
        <dbReference type="EMBL" id="PPQ66926.1"/>
    </source>
</evidence>
<dbReference type="SUPFAM" id="SSF54373">
    <property type="entry name" value="FAD-linked reductases, C-terminal domain"/>
    <property type="match status" value="1"/>
</dbReference>
<dbReference type="SUPFAM" id="SSF51905">
    <property type="entry name" value="FAD/NAD(P)-binding domain"/>
    <property type="match status" value="1"/>
</dbReference>
<evidence type="ECO:0000256" key="2">
    <source>
        <dbReference type="ARBA" id="ARBA00004613"/>
    </source>
</evidence>
<evidence type="ECO:0000256" key="16">
    <source>
        <dbReference type="PIRSR" id="PIRSR000137-2"/>
    </source>
</evidence>
<dbReference type="PANTHER" id="PTHR11552:SF147">
    <property type="entry name" value="CHOLINE DEHYDROGENASE, MITOCHONDRIAL"/>
    <property type="match status" value="1"/>
</dbReference>
<dbReference type="GO" id="GO:0005576">
    <property type="term" value="C:extracellular region"/>
    <property type="evidence" value="ECO:0007669"/>
    <property type="project" value="UniProtKB-SubCell"/>
</dbReference>
<dbReference type="InterPro" id="IPR036188">
    <property type="entry name" value="FAD/NAD-bd_sf"/>
</dbReference>
<dbReference type="Proteomes" id="UP000284706">
    <property type="component" value="Unassembled WGS sequence"/>
</dbReference>
<evidence type="ECO:0000256" key="12">
    <source>
        <dbReference type="ARBA" id="ARBA00034029"/>
    </source>
</evidence>
<keyword evidence="6" id="KW-0964">Secreted</keyword>
<dbReference type="InterPro" id="IPR007867">
    <property type="entry name" value="GMC_OxRtase_C"/>
</dbReference>
<dbReference type="PANTHER" id="PTHR11552">
    <property type="entry name" value="GLUCOSE-METHANOL-CHOLINE GMC OXIDOREDUCTASE"/>
    <property type="match status" value="1"/>
</dbReference>
<evidence type="ECO:0000256" key="15">
    <source>
        <dbReference type="PIRSR" id="PIRSR000137-1"/>
    </source>
</evidence>
<comment type="catalytic activity">
    <reaction evidence="12">
        <text>pyranose + acceptor = pyranos-3-ulose + reduced acceptor.</text>
        <dbReference type="EC" id="1.1.99.29"/>
    </reaction>
</comment>
<keyword evidence="7" id="KW-0285">Flavoprotein</keyword>
<evidence type="ECO:0000259" key="17">
    <source>
        <dbReference type="PROSITE" id="PS00624"/>
    </source>
</evidence>
<comment type="cofactor">
    <cofactor evidence="1 16">
        <name>FAD</name>
        <dbReference type="ChEBI" id="CHEBI:57692"/>
    </cofactor>
</comment>
<evidence type="ECO:0000256" key="11">
    <source>
        <dbReference type="ARBA" id="ARBA00034010"/>
    </source>
</evidence>
<dbReference type="EC" id="1.1.99.29" evidence="5"/>
<evidence type="ECO:0000256" key="4">
    <source>
        <dbReference type="ARBA" id="ARBA00011245"/>
    </source>
</evidence>
<evidence type="ECO:0000256" key="7">
    <source>
        <dbReference type="ARBA" id="ARBA00022630"/>
    </source>
</evidence>
<proteinExistence type="inferred from homology"/>
<feature type="binding site" evidence="16">
    <location>
        <position position="319"/>
    </location>
    <ligand>
        <name>FAD</name>
        <dbReference type="ChEBI" id="CHEBI:57692"/>
    </ligand>
</feature>
<evidence type="ECO:0000256" key="9">
    <source>
        <dbReference type="ARBA" id="ARBA00024699"/>
    </source>
</evidence>
<comment type="caution">
    <text evidence="18">The sequence shown here is derived from an EMBL/GenBank/DDBJ whole genome shotgun (WGS) entry which is preliminary data.</text>
</comment>
<accession>A0A409VL30</accession>
<evidence type="ECO:0000256" key="6">
    <source>
        <dbReference type="ARBA" id="ARBA00022525"/>
    </source>
</evidence>
<comment type="function">
    <text evidence="9">Catalyzes the single-oxidation or sequential double oxidation reaction of carbohydrates primarily at carbon-2 and/or carbon-3 with the concomitant reduction of the flavin. The enzyme exhibits a broad sugar substrate specificity, oxidizing different aldopyranoses to the corresponding C-1, C-2, C-3 or C-1,2, C-2,3 and C-3,4 (di)dehydro sugars with substrate-specific regioselectivity. Accepts only a narrow range of electron acceptors such as substituted benzoquinones and complexed metal ions and reacts extremely slowly with O(2) as acceptor. May play a role in the natural recycling of plant matter by oxidizing all major monosaccharides in lignocellulose and by reducing quinone compounds or reactive radical species generated during lignin depolymerization.</text>
</comment>
<comment type="catalytic activity">
    <reaction evidence="10">
        <text>pyranose + acceptor = pyranos-2-ulose + reduced acceptor.</text>
        <dbReference type="EC" id="1.1.99.29"/>
    </reaction>
</comment>
<evidence type="ECO:0000256" key="10">
    <source>
        <dbReference type="ARBA" id="ARBA00033986"/>
    </source>
</evidence>
<dbReference type="Gene3D" id="3.50.50.60">
    <property type="entry name" value="FAD/NAD(P)-binding domain"/>
    <property type="match status" value="1"/>
</dbReference>
<feature type="domain" description="Glucose-methanol-choline oxidoreductase N-terminal" evidence="17">
    <location>
        <begin position="376"/>
        <end position="390"/>
    </location>
</feature>
<organism evidence="18 19">
    <name type="scientific">Gymnopilus dilepis</name>
    <dbReference type="NCBI Taxonomy" id="231916"/>
    <lineage>
        <taxon>Eukaryota</taxon>
        <taxon>Fungi</taxon>
        <taxon>Dikarya</taxon>
        <taxon>Basidiomycota</taxon>
        <taxon>Agaricomycotina</taxon>
        <taxon>Agaricomycetes</taxon>
        <taxon>Agaricomycetidae</taxon>
        <taxon>Agaricales</taxon>
        <taxon>Agaricineae</taxon>
        <taxon>Hymenogastraceae</taxon>
        <taxon>Gymnopilus</taxon>
    </lineage>
</organism>
<comment type="subcellular location">
    <subcellularLocation>
        <location evidence="2">Secreted</location>
    </subcellularLocation>
</comment>
<dbReference type="STRING" id="231916.A0A409VL30"/>
<feature type="active site" description="Proton donor" evidence="15">
    <location>
        <position position="608"/>
    </location>
</feature>
<evidence type="ECO:0000256" key="1">
    <source>
        <dbReference type="ARBA" id="ARBA00001974"/>
    </source>
</evidence>
<evidence type="ECO:0000256" key="3">
    <source>
        <dbReference type="ARBA" id="ARBA00010790"/>
    </source>
</evidence>